<proteinExistence type="inferred from homology"/>
<evidence type="ECO:0000313" key="10">
    <source>
        <dbReference type="Proteomes" id="UP001622612"/>
    </source>
</evidence>
<evidence type="ECO:0000256" key="7">
    <source>
        <dbReference type="RuleBase" id="RU003812"/>
    </source>
</evidence>
<comment type="catalytic activity">
    <reaction evidence="7">
        <text>deamido-NAD(+) + NH4(+) + ATP = AMP + diphosphate + NAD(+) + H(+)</text>
        <dbReference type="Rhea" id="RHEA:21188"/>
        <dbReference type="ChEBI" id="CHEBI:15378"/>
        <dbReference type="ChEBI" id="CHEBI:28938"/>
        <dbReference type="ChEBI" id="CHEBI:30616"/>
        <dbReference type="ChEBI" id="CHEBI:33019"/>
        <dbReference type="ChEBI" id="CHEBI:57540"/>
        <dbReference type="ChEBI" id="CHEBI:58437"/>
        <dbReference type="ChEBI" id="CHEBI:456215"/>
        <dbReference type="EC" id="6.3.1.5"/>
    </reaction>
</comment>
<dbReference type="Pfam" id="PF02540">
    <property type="entry name" value="NAD_synthase"/>
    <property type="match status" value="1"/>
</dbReference>
<keyword evidence="2 6" id="KW-0436">Ligase</keyword>
<evidence type="ECO:0000256" key="3">
    <source>
        <dbReference type="ARBA" id="ARBA00022741"/>
    </source>
</evidence>
<dbReference type="RefSeq" id="WP_405311274.1">
    <property type="nucleotide sequence ID" value="NZ_CP088155.1"/>
</dbReference>
<dbReference type="EC" id="6.3.1.5" evidence="7"/>
<keyword evidence="5 6" id="KW-0520">NAD</keyword>
<dbReference type="NCBIfam" id="TIGR00552">
    <property type="entry name" value="nadE"/>
    <property type="match status" value="1"/>
</dbReference>
<dbReference type="SUPFAM" id="SSF52402">
    <property type="entry name" value="Adenine nucleotide alpha hydrolases-like"/>
    <property type="match status" value="1"/>
</dbReference>
<keyword evidence="10" id="KW-1185">Reference proteome</keyword>
<dbReference type="PANTHER" id="PTHR23090:SF9">
    <property type="entry name" value="GLUTAMINE-DEPENDENT NAD(+) SYNTHETASE"/>
    <property type="match status" value="1"/>
</dbReference>
<dbReference type="EMBL" id="CP088155">
    <property type="protein sequence ID" value="WYM97056.1"/>
    <property type="molecule type" value="Genomic_DNA"/>
</dbReference>
<dbReference type="Proteomes" id="UP001622612">
    <property type="component" value="Chromosome"/>
</dbReference>
<dbReference type="InterPro" id="IPR003694">
    <property type="entry name" value="NAD_synthase"/>
</dbReference>
<feature type="domain" description="NAD/GMP synthase" evidence="8">
    <location>
        <begin position="26"/>
        <end position="249"/>
    </location>
</feature>
<reference evidence="9" key="1">
    <citation type="submission" date="2021-11" db="EMBL/GenBank/DDBJ databases">
        <title>The first genome sequence of unculturable Mycoplasma faucium obtained by de novo assembly of metagenomic reads.</title>
        <authorList>
            <person name="Sabat A.J."/>
            <person name="Bathoorn E."/>
            <person name="Akkerboom V."/>
            <person name="Friedrich A.W."/>
        </authorList>
    </citation>
    <scope>NUCLEOTIDE SEQUENCE [LARGE SCALE GENOMIC DNA]</scope>
    <source>
        <strain evidence="9">UMCG-MFM1</strain>
    </source>
</reference>
<evidence type="ECO:0000256" key="1">
    <source>
        <dbReference type="ARBA" id="ARBA00004790"/>
    </source>
</evidence>
<keyword evidence="4 6" id="KW-0067">ATP-binding</keyword>
<dbReference type="CDD" id="cd00553">
    <property type="entry name" value="NAD_synthase"/>
    <property type="match status" value="1"/>
</dbReference>
<accession>A0ABZ2TKT5</accession>
<evidence type="ECO:0000313" key="9">
    <source>
        <dbReference type="EMBL" id="WYM97056.1"/>
    </source>
</evidence>
<protein>
    <recommendedName>
        <fullName evidence="7">NH(3)-dependent NAD(+) synthetase</fullName>
        <ecNumber evidence="7">6.3.1.5</ecNumber>
    </recommendedName>
</protein>
<evidence type="ECO:0000259" key="8">
    <source>
        <dbReference type="Pfam" id="PF02540"/>
    </source>
</evidence>
<evidence type="ECO:0000256" key="5">
    <source>
        <dbReference type="ARBA" id="ARBA00023027"/>
    </source>
</evidence>
<organism evidence="9 10">
    <name type="scientific">Metamycoplasma faucium</name>
    <dbReference type="NCBI Taxonomy" id="56142"/>
    <lineage>
        <taxon>Bacteria</taxon>
        <taxon>Bacillati</taxon>
        <taxon>Mycoplasmatota</taxon>
        <taxon>Mycoplasmoidales</taxon>
        <taxon>Metamycoplasmataceae</taxon>
        <taxon>Metamycoplasma</taxon>
    </lineage>
</organism>
<dbReference type="PANTHER" id="PTHR23090">
    <property type="entry name" value="NH 3 /GLUTAMINE-DEPENDENT NAD + SYNTHETASE"/>
    <property type="match status" value="1"/>
</dbReference>
<dbReference type="GO" id="GO:0008795">
    <property type="term" value="F:NAD+ synthase activity"/>
    <property type="evidence" value="ECO:0007669"/>
    <property type="project" value="UniProtKB-EC"/>
</dbReference>
<dbReference type="Gene3D" id="3.40.50.620">
    <property type="entry name" value="HUPs"/>
    <property type="match status" value="1"/>
</dbReference>
<comment type="similarity">
    <text evidence="6">Belongs to the NAD synthetase family.</text>
</comment>
<name>A0ABZ2TKT5_9BACT</name>
<comment type="pathway">
    <text evidence="1">Cofactor biosynthesis; NAD(+) biosynthesis.</text>
</comment>
<evidence type="ECO:0000256" key="6">
    <source>
        <dbReference type="RuleBase" id="RU003811"/>
    </source>
</evidence>
<keyword evidence="3 6" id="KW-0547">Nucleotide-binding</keyword>
<sequence length="258" mass="29694">MIINNIDNFKQKKLTPKEEKIYSILIKKIKNWIIQKVNSANVKGISLGISGGIDSATLAILANEAFPETSYFYYFKTKVDSKTENDIQKLEKRLNKKIKTIDLTEEFKNISKTLKIKSISSKSNLKSRIFMSSLYALSEENKTLVLGTDNFDEYYLGFFTKFGDGGCDLLPFANIKKHDVYMIADMIDVPLSIINKKPSANLCSNLDDEKQLEFSYFDFEQWLINKNLVSDEISEKISKWHNHTQHKRDLIPKGPKVK</sequence>
<dbReference type="InterPro" id="IPR014729">
    <property type="entry name" value="Rossmann-like_a/b/a_fold"/>
</dbReference>
<evidence type="ECO:0000256" key="4">
    <source>
        <dbReference type="ARBA" id="ARBA00022840"/>
    </source>
</evidence>
<gene>
    <name evidence="9" type="primary">nadE</name>
    <name evidence="9" type="ORF">LQ356_02440</name>
</gene>
<dbReference type="InterPro" id="IPR022310">
    <property type="entry name" value="NAD/GMP_synthase"/>
</dbReference>
<evidence type="ECO:0000256" key="2">
    <source>
        <dbReference type="ARBA" id="ARBA00022598"/>
    </source>
</evidence>